<evidence type="ECO:0000256" key="4">
    <source>
        <dbReference type="ARBA" id="ARBA00022989"/>
    </source>
</evidence>
<evidence type="ECO:0000256" key="6">
    <source>
        <dbReference type="SAM" id="Phobius"/>
    </source>
</evidence>
<dbReference type="InterPro" id="IPR020846">
    <property type="entry name" value="MFS_dom"/>
</dbReference>
<feature type="transmembrane region" description="Helical" evidence="6">
    <location>
        <begin position="291"/>
        <end position="310"/>
    </location>
</feature>
<dbReference type="PROSITE" id="PS50850">
    <property type="entry name" value="MFS"/>
    <property type="match status" value="1"/>
</dbReference>
<comment type="subcellular location">
    <subcellularLocation>
        <location evidence="1">Cell membrane</location>
        <topology evidence="1">Multi-pass membrane protein</topology>
    </subcellularLocation>
</comment>
<evidence type="ECO:0000313" key="8">
    <source>
        <dbReference type="EMBL" id="MBU4684528.1"/>
    </source>
</evidence>
<comment type="caution">
    <text evidence="8">The sequence shown here is derived from an EMBL/GenBank/DDBJ whole genome shotgun (WGS) entry which is preliminary data.</text>
</comment>
<dbReference type="InterPro" id="IPR011701">
    <property type="entry name" value="MFS"/>
</dbReference>
<feature type="transmembrane region" description="Helical" evidence="6">
    <location>
        <begin position="206"/>
        <end position="229"/>
    </location>
</feature>
<evidence type="ECO:0000256" key="1">
    <source>
        <dbReference type="ARBA" id="ARBA00004651"/>
    </source>
</evidence>
<feature type="domain" description="Major facilitator superfamily (MFS) profile" evidence="7">
    <location>
        <begin position="12"/>
        <end position="386"/>
    </location>
</feature>
<feature type="transmembrane region" description="Helical" evidence="6">
    <location>
        <begin position="136"/>
        <end position="158"/>
    </location>
</feature>
<reference evidence="9" key="1">
    <citation type="submission" date="2023-07" db="EMBL/GenBank/DDBJ databases">
        <title>Cedecea davisae an AmpC producer and its therapeutic implications.</title>
        <authorList>
            <person name="Notter J."/>
        </authorList>
    </citation>
    <scope>NUCLEOTIDE SEQUENCE [LARGE SCALE GENOMIC DNA]</scope>
    <source>
        <strain evidence="9">1</strain>
    </source>
</reference>
<keyword evidence="9" id="KW-1185">Reference proteome</keyword>
<organism evidence="8 9">
    <name type="scientific">Cedecea davisae</name>
    <dbReference type="NCBI Taxonomy" id="158484"/>
    <lineage>
        <taxon>Bacteria</taxon>
        <taxon>Pseudomonadati</taxon>
        <taxon>Pseudomonadota</taxon>
        <taxon>Gammaproteobacteria</taxon>
        <taxon>Enterobacterales</taxon>
        <taxon>Enterobacteriaceae</taxon>
        <taxon>Cedecea</taxon>
    </lineage>
</organism>
<keyword evidence="4 6" id="KW-1133">Transmembrane helix</keyword>
<feature type="transmembrane region" description="Helical" evidence="6">
    <location>
        <begin position="266"/>
        <end position="285"/>
    </location>
</feature>
<dbReference type="RefSeq" id="WP_216377228.1">
    <property type="nucleotide sequence ID" value="NZ_JAGRYT010000038.1"/>
</dbReference>
<accession>A0ABS6DN36</accession>
<evidence type="ECO:0000256" key="2">
    <source>
        <dbReference type="ARBA" id="ARBA00022475"/>
    </source>
</evidence>
<proteinExistence type="predicted"/>
<evidence type="ECO:0000313" key="9">
    <source>
        <dbReference type="Proteomes" id="UP000686327"/>
    </source>
</evidence>
<feature type="transmembrane region" description="Helical" evidence="6">
    <location>
        <begin position="103"/>
        <end position="124"/>
    </location>
</feature>
<feature type="transmembrane region" description="Helical" evidence="6">
    <location>
        <begin position="164"/>
        <end position="186"/>
    </location>
</feature>
<dbReference type="Proteomes" id="UP000686327">
    <property type="component" value="Unassembled WGS sequence"/>
</dbReference>
<keyword evidence="2" id="KW-1003">Cell membrane</keyword>
<feature type="transmembrane region" description="Helical" evidence="6">
    <location>
        <begin position="362"/>
        <end position="381"/>
    </location>
</feature>
<evidence type="ECO:0000256" key="3">
    <source>
        <dbReference type="ARBA" id="ARBA00022692"/>
    </source>
</evidence>
<dbReference type="EMBL" id="JAGRYU010000035">
    <property type="protein sequence ID" value="MBU4684528.1"/>
    <property type="molecule type" value="Genomic_DNA"/>
</dbReference>
<gene>
    <name evidence="8" type="ORF">KC222_21265</name>
</gene>
<sequence>MLRTDNKRLTVIALTIAFLQFTNALEYMVFNPVFTFMAPDFSVPVTWSGYITGIYTLAAVISGVGAFLWVDKLNKKRLLVTNMALLGMLTLAITATSSFSTLLVLRLMAGFIGGTTMGVGIGLMINLTPPAQRAKVLATVLASFSVVSIIGMPAVLFICSHFHWHLALGVIGLLCFISSALVMFFVPQEPRLEGEPHRLKVTPELLLFASATGLAQFSPMLIIPVLVPLLIQRMQAAEGNLAWLFLLGGIAGLMATKLTGKLANKYSAFCITLLSGAFYLAAFTLPLSGSAAGWLFMVIFISTSYSRLVASSVVSIRYPKDEWRAGFNSLQTAIMHLLTALAFFIPAIIFPATEMTTRSLNQLLLLAAASSALLPPFIWLLENRLKKTESAHQHD</sequence>
<protein>
    <submittedName>
        <fullName evidence="8">MFS transporter</fullName>
    </submittedName>
</protein>
<dbReference type="InterPro" id="IPR050189">
    <property type="entry name" value="MFS_Efflux_Transporters"/>
</dbReference>
<feature type="transmembrane region" description="Helical" evidence="6">
    <location>
        <begin position="241"/>
        <end position="259"/>
    </location>
</feature>
<dbReference type="PANTHER" id="PTHR43124">
    <property type="entry name" value="PURINE EFFLUX PUMP PBUE"/>
    <property type="match status" value="1"/>
</dbReference>
<feature type="transmembrane region" description="Helical" evidence="6">
    <location>
        <begin position="77"/>
        <end position="97"/>
    </location>
</feature>
<feature type="transmembrane region" description="Helical" evidence="6">
    <location>
        <begin position="48"/>
        <end position="70"/>
    </location>
</feature>
<evidence type="ECO:0000256" key="5">
    <source>
        <dbReference type="ARBA" id="ARBA00023136"/>
    </source>
</evidence>
<name>A0ABS6DN36_9ENTR</name>
<dbReference type="PANTHER" id="PTHR43124:SF3">
    <property type="entry name" value="CHLORAMPHENICOL EFFLUX PUMP RV0191"/>
    <property type="match status" value="1"/>
</dbReference>
<keyword evidence="5 6" id="KW-0472">Membrane</keyword>
<keyword evidence="3 6" id="KW-0812">Transmembrane</keyword>
<feature type="transmembrane region" description="Helical" evidence="6">
    <location>
        <begin position="330"/>
        <end position="350"/>
    </location>
</feature>
<dbReference type="Pfam" id="PF07690">
    <property type="entry name" value="MFS_1"/>
    <property type="match status" value="1"/>
</dbReference>
<evidence type="ECO:0000259" key="7">
    <source>
        <dbReference type="PROSITE" id="PS50850"/>
    </source>
</evidence>